<name>Q1IUH6_KORVE</name>
<dbReference type="AlphaFoldDB" id="Q1IUH6"/>
<dbReference type="Proteomes" id="UP000002432">
    <property type="component" value="Chromosome"/>
</dbReference>
<evidence type="ECO:0000313" key="3">
    <source>
        <dbReference type="Proteomes" id="UP000002432"/>
    </source>
</evidence>
<feature type="signal peptide" evidence="1">
    <location>
        <begin position="1"/>
        <end position="22"/>
    </location>
</feature>
<keyword evidence="3" id="KW-1185">Reference proteome</keyword>
<keyword evidence="1" id="KW-0732">Signal</keyword>
<reference evidence="2 3" key="1">
    <citation type="journal article" date="2009" name="Appl. Environ. Microbiol.">
        <title>Three genomes from the phylum Acidobacteria provide insight into the lifestyles of these microorganisms in soils.</title>
        <authorList>
            <person name="Ward N.L."/>
            <person name="Challacombe J.F."/>
            <person name="Janssen P.H."/>
            <person name="Henrissat B."/>
            <person name="Coutinho P.M."/>
            <person name="Wu M."/>
            <person name="Xie G."/>
            <person name="Haft D.H."/>
            <person name="Sait M."/>
            <person name="Badger J."/>
            <person name="Barabote R.D."/>
            <person name="Bradley B."/>
            <person name="Brettin T.S."/>
            <person name="Brinkac L.M."/>
            <person name="Bruce D."/>
            <person name="Creasy T."/>
            <person name="Daugherty S.C."/>
            <person name="Davidsen T.M."/>
            <person name="DeBoy R.T."/>
            <person name="Detter J.C."/>
            <person name="Dodson R.J."/>
            <person name="Durkin A.S."/>
            <person name="Ganapathy A."/>
            <person name="Gwinn-Giglio M."/>
            <person name="Han C.S."/>
            <person name="Khouri H."/>
            <person name="Kiss H."/>
            <person name="Kothari S.P."/>
            <person name="Madupu R."/>
            <person name="Nelson K.E."/>
            <person name="Nelson W.C."/>
            <person name="Paulsen I."/>
            <person name="Penn K."/>
            <person name="Ren Q."/>
            <person name="Rosovitz M.J."/>
            <person name="Selengut J.D."/>
            <person name="Shrivastava S."/>
            <person name="Sullivan S.A."/>
            <person name="Tapia R."/>
            <person name="Thompson L.S."/>
            <person name="Watkins K.L."/>
            <person name="Yang Q."/>
            <person name="Yu C."/>
            <person name="Zafar N."/>
            <person name="Zhou L."/>
            <person name="Kuske C.R."/>
        </authorList>
    </citation>
    <scope>NUCLEOTIDE SEQUENCE [LARGE SCALE GENOMIC DNA]</scope>
    <source>
        <strain evidence="2 3">Ellin345</strain>
    </source>
</reference>
<protein>
    <recommendedName>
        <fullName evidence="4">Outer membrane lipoprotein-sorting protein</fullName>
    </recommendedName>
</protein>
<dbReference type="RefSeq" id="WP_011521276.1">
    <property type="nucleotide sequence ID" value="NC_008009.1"/>
</dbReference>
<evidence type="ECO:0008006" key="4">
    <source>
        <dbReference type="Google" id="ProtNLM"/>
    </source>
</evidence>
<sequence length="268" mass="30784">MKRAAFWLALAGLALWASQRCAAQSDAPLDLLLDQAAKNVSGFLDKISDVRCTETVRQVKLDKNGKTEYAEDGVYDYFVLLQGSNDELLLDESRIPKREARDRKNTPMLISNGFSMLYLIFHPYYRNSFQFQLEADGLIDGHLYHRVRFTHISGNRTPVAVSVRGREYPLDLTGEAWFDSEAGMIVRLEATLNRDMQDIGLRTLHAQIDFARVSLSGWSQSYTFPTVATIEVESLRQHWRNVHRFIDYKRFMVDTQQAVAESELTKHE</sequence>
<proteinExistence type="predicted"/>
<evidence type="ECO:0000256" key="1">
    <source>
        <dbReference type="SAM" id="SignalP"/>
    </source>
</evidence>
<accession>Q1IUH6</accession>
<dbReference type="STRING" id="204669.Acid345_0469"/>
<dbReference type="EnsemblBacteria" id="ABF39474">
    <property type="protein sequence ID" value="ABF39474"/>
    <property type="gene ID" value="Acid345_0469"/>
</dbReference>
<dbReference type="OrthoDB" id="129052at2"/>
<dbReference type="EMBL" id="CP000360">
    <property type="protein sequence ID" value="ABF39474.1"/>
    <property type="molecule type" value="Genomic_DNA"/>
</dbReference>
<dbReference type="HOGENOM" id="CLU_1037403_0_0_0"/>
<gene>
    <name evidence="2" type="ordered locus">Acid345_0469</name>
</gene>
<evidence type="ECO:0000313" key="2">
    <source>
        <dbReference type="EMBL" id="ABF39474.1"/>
    </source>
</evidence>
<feature type="chain" id="PRO_5004191675" description="Outer membrane lipoprotein-sorting protein" evidence="1">
    <location>
        <begin position="23"/>
        <end position="268"/>
    </location>
</feature>
<organism evidence="2 3">
    <name type="scientific">Koribacter versatilis (strain Ellin345)</name>
    <dbReference type="NCBI Taxonomy" id="204669"/>
    <lineage>
        <taxon>Bacteria</taxon>
        <taxon>Pseudomonadati</taxon>
        <taxon>Acidobacteriota</taxon>
        <taxon>Terriglobia</taxon>
        <taxon>Terriglobales</taxon>
        <taxon>Candidatus Korobacteraceae</taxon>
        <taxon>Candidatus Korobacter</taxon>
    </lineage>
</organism>
<dbReference type="KEGG" id="aba:Acid345_0469"/>